<dbReference type="SUPFAM" id="SSF46785">
    <property type="entry name" value="Winged helix' DNA-binding domain"/>
    <property type="match status" value="1"/>
</dbReference>
<sequence length="221" mass="24928">MKVLKKFPIIVTEHYENFIESKHMLTTQQKKVQDFIRAFIQRHGHSPSLREIGEGVDIQSRGAVHRHVQTLIDRGVLKRPRSGWRTLELVETEDASTSLPLLGKIAAGRPIEAIPGHDEINLAEMLLGEERYVLQVEGDSMIDAGILDADLVVIQRTDTADDGEIVVALIDDEEATLKRLFHLSGRRIKLVAENRSLSPLIYPADRVRIQGVLTGQLRTYR</sequence>
<dbReference type="GO" id="GO:0006281">
    <property type="term" value="P:DNA repair"/>
    <property type="evidence" value="ECO:0007669"/>
    <property type="project" value="UniProtKB-UniRule"/>
</dbReference>
<evidence type="ECO:0000256" key="1">
    <source>
        <dbReference type="ARBA" id="ARBA00007484"/>
    </source>
</evidence>
<dbReference type="InterPro" id="IPR036286">
    <property type="entry name" value="LexA/Signal_pep-like_sf"/>
</dbReference>
<keyword evidence="9 12" id="KW-0804">Transcription</keyword>
<feature type="domain" description="Peptidase S24/S26A/S26B/S26C" evidence="14">
    <location>
        <begin position="100"/>
        <end position="213"/>
    </location>
</feature>
<dbReference type="NCBIfam" id="TIGR00498">
    <property type="entry name" value="lexA"/>
    <property type="match status" value="1"/>
</dbReference>
<evidence type="ECO:0000259" key="14">
    <source>
        <dbReference type="Pfam" id="PF00717"/>
    </source>
</evidence>
<evidence type="ECO:0000256" key="6">
    <source>
        <dbReference type="ARBA" id="ARBA00022813"/>
    </source>
</evidence>
<dbReference type="GO" id="GO:0006260">
    <property type="term" value="P:DNA replication"/>
    <property type="evidence" value="ECO:0007669"/>
    <property type="project" value="UniProtKB-UniRule"/>
</dbReference>
<dbReference type="InterPro" id="IPR036390">
    <property type="entry name" value="WH_DNA-bd_sf"/>
</dbReference>
<evidence type="ECO:0000256" key="8">
    <source>
        <dbReference type="ARBA" id="ARBA00023125"/>
    </source>
</evidence>
<keyword evidence="8 12" id="KW-0238">DNA-binding</keyword>
<keyword evidence="2 12" id="KW-0678">Repressor</keyword>
<dbReference type="InterPro" id="IPR015927">
    <property type="entry name" value="Peptidase_S24_S26A/B/C"/>
</dbReference>
<dbReference type="InterPro" id="IPR006200">
    <property type="entry name" value="LexA"/>
</dbReference>
<evidence type="ECO:0000256" key="10">
    <source>
        <dbReference type="ARBA" id="ARBA00023204"/>
    </source>
</evidence>
<dbReference type="Pfam" id="PF00717">
    <property type="entry name" value="Peptidase_S24"/>
    <property type="match status" value="1"/>
</dbReference>
<comment type="similarity">
    <text evidence="1 12 13">Belongs to the peptidase S24 family.</text>
</comment>
<feature type="DNA-binding region" description="H-T-H motif" evidence="12">
    <location>
        <begin position="49"/>
        <end position="69"/>
    </location>
</feature>
<dbReference type="GO" id="GO:0009432">
    <property type="term" value="P:SOS response"/>
    <property type="evidence" value="ECO:0007669"/>
    <property type="project" value="UniProtKB-UniRule"/>
</dbReference>
<evidence type="ECO:0000259" key="15">
    <source>
        <dbReference type="Pfam" id="PF01726"/>
    </source>
</evidence>
<keyword evidence="7 12" id="KW-0805">Transcription regulation</keyword>
<dbReference type="InterPro" id="IPR050077">
    <property type="entry name" value="LexA_repressor"/>
</dbReference>
<organism evidence="16">
    <name type="scientific">uncultured bacterium ws633F6</name>
    <dbReference type="NCBI Taxonomy" id="1131832"/>
    <lineage>
        <taxon>Bacteria</taxon>
        <taxon>environmental samples</taxon>
    </lineage>
</organism>
<feature type="active site" description="For autocatalytic cleavage activity" evidence="12">
    <location>
        <position position="140"/>
    </location>
</feature>
<comment type="function">
    <text evidence="12">Represses a number of genes involved in the response to DNA damage (SOS response), including recA and lexA. In the presence of single-stranded DNA, RecA interacts with LexA causing an autocatalytic cleavage which disrupts the DNA-binding part of LexA, leading to derepression of the SOS regulon and eventually DNA repair.</text>
</comment>
<dbReference type="GO" id="GO:0045892">
    <property type="term" value="P:negative regulation of DNA-templated transcription"/>
    <property type="evidence" value="ECO:0007669"/>
    <property type="project" value="UniProtKB-UniRule"/>
</dbReference>
<dbReference type="AlphaFoldDB" id="I1X4Z0"/>
<dbReference type="CDD" id="cd06529">
    <property type="entry name" value="S24_LexA-like"/>
    <property type="match status" value="1"/>
</dbReference>
<dbReference type="InterPro" id="IPR039418">
    <property type="entry name" value="LexA-like"/>
</dbReference>
<dbReference type="EC" id="3.4.21.88" evidence="12"/>
<keyword evidence="10 12" id="KW-0234">DNA repair</keyword>
<evidence type="ECO:0000313" key="16">
    <source>
        <dbReference type="EMBL" id="AFI78565.1"/>
    </source>
</evidence>
<evidence type="ECO:0000256" key="9">
    <source>
        <dbReference type="ARBA" id="ARBA00023163"/>
    </source>
</evidence>
<evidence type="ECO:0000256" key="2">
    <source>
        <dbReference type="ARBA" id="ARBA00022491"/>
    </source>
</evidence>
<evidence type="ECO:0000256" key="11">
    <source>
        <dbReference type="ARBA" id="ARBA00023236"/>
    </source>
</evidence>
<feature type="domain" description="LexA repressor DNA-binding" evidence="15">
    <location>
        <begin position="24"/>
        <end position="79"/>
    </location>
</feature>
<keyword evidence="5 12" id="KW-0378">Hydrolase</keyword>
<dbReference type="InterPro" id="IPR036388">
    <property type="entry name" value="WH-like_DNA-bd_sf"/>
</dbReference>
<name>I1X4Z0_9BACT</name>
<dbReference type="Gene3D" id="2.10.109.10">
    <property type="entry name" value="Umud Fragment, subunit A"/>
    <property type="match status" value="1"/>
</dbReference>
<accession>I1X4Z0</accession>
<protein>
    <recommendedName>
        <fullName evidence="12">LexA repressor</fullName>
        <ecNumber evidence="12">3.4.21.88</ecNumber>
    </recommendedName>
</protein>
<evidence type="ECO:0000256" key="5">
    <source>
        <dbReference type="ARBA" id="ARBA00022801"/>
    </source>
</evidence>
<dbReference type="GO" id="GO:0004252">
    <property type="term" value="F:serine-type endopeptidase activity"/>
    <property type="evidence" value="ECO:0007669"/>
    <property type="project" value="UniProtKB-UniRule"/>
</dbReference>
<gene>
    <name evidence="12" type="primary">lexA</name>
    <name evidence="16" type="ORF">ws633F6_0007</name>
</gene>
<dbReference type="HAMAP" id="MF_00015">
    <property type="entry name" value="LexA"/>
    <property type="match status" value="1"/>
</dbReference>
<evidence type="ECO:0000256" key="4">
    <source>
        <dbReference type="ARBA" id="ARBA00022763"/>
    </source>
</evidence>
<keyword evidence="11 12" id="KW-0742">SOS response</keyword>
<keyword evidence="4 12" id="KW-0227">DNA damage</keyword>
<dbReference type="Pfam" id="PF01726">
    <property type="entry name" value="LexA_DNA_bind"/>
    <property type="match status" value="1"/>
</dbReference>
<dbReference type="InterPro" id="IPR006197">
    <property type="entry name" value="Peptidase_S24_LexA"/>
</dbReference>
<comment type="catalytic activity">
    <reaction evidence="12">
        <text>Hydrolysis of Ala-|-Gly bond in repressor LexA.</text>
        <dbReference type="EC" id="3.4.21.88"/>
    </reaction>
</comment>
<evidence type="ECO:0000256" key="13">
    <source>
        <dbReference type="RuleBase" id="RU003991"/>
    </source>
</evidence>
<feature type="site" description="Cleavage; by autolysis" evidence="12">
    <location>
        <begin position="107"/>
        <end position="108"/>
    </location>
</feature>
<dbReference type="PANTHER" id="PTHR33516">
    <property type="entry name" value="LEXA REPRESSOR"/>
    <property type="match status" value="1"/>
</dbReference>
<dbReference type="SUPFAM" id="SSF51306">
    <property type="entry name" value="LexA/Signal peptidase"/>
    <property type="match status" value="1"/>
</dbReference>
<reference evidence="16" key="1">
    <citation type="journal article" date="2012" name="ISME J.">
        <title>Roseobacter clade bacteria are abundant in coastal sediments and encode a novel combination of sulfur oxidation genes.</title>
        <authorList>
            <person name="Lenk S."/>
            <person name="Moraru C."/>
            <person name="Hahnke S."/>
            <person name="Arnds J."/>
            <person name="Richter M."/>
            <person name="Kube M."/>
            <person name="Reinhardt R."/>
            <person name="Brinkhoff T."/>
            <person name="Harder J."/>
            <person name="Amann R."/>
            <person name="Mussmann M."/>
        </authorList>
    </citation>
    <scope>NUCLEOTIDE SEQUENCE</scope>
</reference>
<comment type="subunit">
    <text evidence="12">Homodimer.</text>
</comment>
<dbReference type="Gene3D" id="1.10.10.10">
    <property type="entry name" value="Winged helix-like DNA-binding domain superfamily/Winged helix DNA-binding domain"/>
    <property type="match status" value="1"/>
</dbReference>
<dbReference type="EMBL" id="JQ256785">
    <property type="protein sequence ID" value="AFI78565.1"/>
    <property type="molecule type" value="Genomic_DNA"/>
</dbReference>
<proteinExistence type="inferred from homology"/>
<dbReference type="InterPro" id="IPR006199">
    <property type="entry name" value="LexA_DNA-bd_dom"/>
</dbReference>
<dbReference type="MEROPS" id="S24.001"/>
<dbReference type="PANTHER" id="PTHR33516:SF2">
    <property type="entry name" value="LEXA REPRESSOR-RELATED"/>
    <property type="match status" value="1"/>
</dbReference>
<feature type="active site" description="For autocatalytic cleavage activity" evidence="12">
    <location>
        <position position="178"/>
    </location>
</feature>
<dbReference type="GO" id="GO:0006508">
    <property type="term" value="P:proteolysis"/>
    <property type="evidence" value="ECO:0007669"/>
    <property type="project" value="InterPro"/>
</dbReference>
<dbReference type="GO" id="GO:0003677">
    <property type="term" value="F:DNA binding"/>
    <property type="evidence" value="ECO:0007669"/>
    <property type="project" value="UniProtKB-UniRule"/>
</dbReference>
<evidence type="ECO:0000256" key="7">
    <source>
        <dbReference type="ARBA" id="ARBA00023015"/>
    </source>
</evidence>
<dbReference type="PRINTS" id="PR00726">
    <property type="entry name" value="LEXASERPTASE"/>
</dbReference>
<keyword evidence="3 12" id="KW-0235">DNA replication</keyword>
<evidence type="ECO:0000256" key="3">
    <source>
        <dbReference type="ARBA" id="ARBA00022705"/>
    </source>
</evidence>
<evidence type="ECO:0000256" key="12">
    <source>
        <dbReference type="HAMAP-Rule" id="MF_00015"/>
    </source>
</evidence>
<keyword evidence="6 12" id="KW-0068">Autocatalytic cleavage</keyword>